<organism evidence="1 2">
    <name type="scientific">Rhizopus delemar (strain RA 99-880 / ATCC MYA-4621 / FGSC 9543 / NRRL 43880)</name>
    <name type="common">Mucormycosis agent</name>
    <name type="synonym">Rhizopus arrhizus var. delemar</name>
    <dbReference type="NCBI Taxonomy" id="246409"/>
    <lineage>
        <taxon>Eukaryota</taxon>
        <taxon>Fungi</taxon>
        <taxon>Fungi incertae sedis</taxon>
        <taxon>Mucoromycota</taxon>
        <taxon>Mucoromycotina</taxon>
        <taxon>Mucoromycetes</taxon>
        <taxon>Mucorales</taxon>
        <taxon>Mucorineae</taxon>
        <taxon>Rhizopodaceae</taxon>
        <taxon>Rhizopus</taxon>
    </lineage>
</organism>
<dbReference type="EMBL" id="CH476745">
    <property type="protein sequence ID" value="EIE90074.1"/>
    <property type="molecule type" value="Genomic_DNA"/>
</dbReference>
<dbReference type="Proteomes" id="UP000009138">
    <property type="component" value="Unassembled WGS sequence"/>
</dbReference>
<evidence type="ECO:0000313" key="2">
    <source>
        <dbReference type="Proteomes" id="UP000009138"/>
    </source>
</evidence>
<dbReference type="RefSeq" id="XP_067525470.1">
    <property type="nucleotide sequence ID" value="XM_067669369.1"/>
</dbReference>
<accession>I1CNP4</accession>
<name>I1CNP4_RHIO9</name>
<gene>
    <name evidence="1" type="ORF">RO3G_14785</name>
</gene>
<reference evidence="1 2" key="1">
    <citation type="journal article" date="2009" name="PLoS Genet.">
        <title>Genomic analysis of the basal lineage fungus Rhizopus oryzae reveals a whole-genome duplication.</title>
        <authorList>
            <person name="Ma L.-J."/>
            <person name="Ibrahim A.S."/>
            <person name="Skory C."/>
            <person name="Grabherr M.G."/>
            <person name="Burger G."/>
            <person name="Butler M."/>
            <person name="Elias M."/>
            <person name="Idnurm A."/>
            <person name="Lang B.F."/>
            <person name="Sone T."/>
            <person name="Abe A."/>
            <person name="Calvo S.E."/>
            <person name="Corrochano L.M."/>
            <person name="Engels R."/>
            <person name="Fu J."/>
            <person name="Hansberg W."/>
            <person name="Kim J.-M."/>
            <person name="Kodira C.D."/>
            <person name="Koehrsen M.J."/>
            <person name="Liu B."/>
            <person name="Miranda-Saavedra D."/>
            <person name="O'Leary S."/>
            <person name="Ortiz-Castellanos L."/>
            <person name="Poulter R."/>
            <person name="Rodriguez-Romero J."/>
            <person name="Ruiz-Herrera J."/>
            <person name="Shen Y.-Q."/>
            <person name="Zeng Q."/>
            <person name="Galagan J."/>
            <person name="Birren B.W."/>
            <person name="Cuomo C.A."/>
            <person name="Wickes B.L."/>
        </authorList>
    </citation>
    <scope>NUCLEOTIDE SEQUENCE [LARGE SCALE GENOMIC DNA]</scope>
    <source>
        <strain evidence="2">RA 99-880 / ATCC MYA-4621 / FGSC 9543 / NRRL 43880</strain>
    </source>
</reference>
<dbReference type="GeneID" id="93621750"/>
<dbReference type="VEuPathDB" id="FungiDB:RO3G_14785"/>
<dbReference type="OrthoDB" id="5598606at2759"/>
<dbReference type="InParanoid" id="I1CNP4"/>
<proteinExistence type="predicted"/>
<sequence>MRGPTWRASRNQYQFRCYNRVAHATEVSQSVTKNSMFYRKRCDIRITLKVIFRLTMNQERFSTIYRDLSIHYKVIAQLYCDLIVVFESDLLRHNPIMLGGSGVDHVQIDESKFGL</sequence>
<dbReference type="AlphaFoldDB" id="I1CNP4"/>
<keyword evidence="2" id="KW-1185">Reference proteome</keyword>
<evidence type="ECO:0000313" key="1">
    <source>
        <dbReference type="EMBL" id="EIE90074.1"/>
    </source>
</evidence>
<protein>
    <submittedName>
        <fullName evidence="1">Uncharacterized protein</fullName>
    </submittedName>
</protein>